<feature type="region of interest" description="Disordered" evidence="1">
    <location>
        <begin position="204"/>
        <end position="335"/>
    </location>
</feature>
<dbReference type="InParanoid" id="A0A067PDC5"/>
<keyword evidence="3" id="KW-1185">Reference proteome</keyword>
<dbReference type="STRING" id="933084.A0A067PDC5"/>
<sequence length="377" mass="42588">MISRGFEAYITIGGRRLDEYNVTESGKKGRYTCSTTVPSEAGEFFAVVWEDLREEHGSSYGEISFDGVFWGGCEIFKDSPVAQLLTFSKLEAVTDEDESPPPPQGLGTIKLQILELTEPRSKPDNFDKNQAFPPLREGKALDYVKETQGHCIQLSGHIKQPPTDFIKAPEVEETPIVTFIFEYKPLHMLIASGIAAPLETNQQIVGSRRRQNSSIERSNRRTRRSSPISPVDDTGRRPLRASARLRSRTSTRSRRGMSNIQPSVLEEEDEQVSPQVGEEPEPTPMEGVEGSPSWHRDRSSSSTLYLTVRTEDMRSVSPGRWTRGSSLRPRSRSSTGTLEYISVHSEDMVDMEEYNRMSEAQKLQWNADYRARHATRK</sequence>
<dbReference type="Proteomes" id="UP000027265">
    <property type="component" value="Unassembled WGS sequence"/>
</dbReference>
<dbReference type="EMBL" id="KL197744">
    <property type="protein sequence ID" value="KDQ51845.1"/>
    <property type="molecule type" value="Genomic_DNA"/>
</dbReference>
<evidence type="ECO:0000313" key="3">
    <source>
        <dbReference type="Proteomes" id="UP000027265"/>
    </source>
</evidence>
<feature type="compositionally biased region" description="Basic residues" evidence="1">
    <location>
        <begin position="237"/>
        <end position="255"/>
    </location>
</feature>
<protein>
    <submittedName>
        <fullName evidence="2">Uncharacterized protein</fullName>
    </submittedName>
</protein>
<dbReference type="OrthoDB" id="3364132at2759"/>
<feature type="compositionally biased region" description="Low complexity" evidence="1">
    <location>
        <begin position="322"/>
        <end position="335"/>
    </location>
</feature>
<dbReference type="HOGENOM" id="CLU_733753_0_0_1"/>
<name>A0A067PDC5_9AGAM</name>
<reference evidence="3" key="1">
    <citation type="journal article" date="2014" name="Proc. Natl. Acad. Sci. U.S.A.">
        <title>Extensive sampling of basidiomycete genomes demonstrates inadequacy of the white-rot/brown-rot paradigm for wood decay fungi.</title>
        <authorList>
            <person name="Riley R."/>
            <person name="Salamov A.A."/>
            <person name="Brown D.W."/>
            <person name="Nagy L.G."/>
            <person name="Floudas D."/>
            <person name="Held B.W."/>
            <person name="Levasseur A."/>
            <person name="Lombard V."/>
            <person name="Morin E."/>
            <person name="Otillar R."/>
            <person name="Lindquist E.A."/>
            <person name="Sun H."/>
            <person name="LaButti K.M."/>
            <person name="Schmutz J."/>
            <person name="Jabbour D."/>
            <person name="Luo H."/>
            <person name="Baker S.E."/>
            <person name="Pisabarro A.G."/>
            <person name="Walton J.D."/>
            <person name="Blanchette R.A."/>
            <person name="Henrissat B."/>
            <person name="Martin F."/>
            <person name="Cullen D."/>
            <person name="Hibbett D.S."/>
            <person name="Grigoriev I.V."/>
        </authorList>
    </citation>
    <scope>NUCLEOTIDE SEQUENCE [LARGE SCALE GENOMIC DNA]</scope>
    <source>
        <strain evidence="3">MUCL 33604</strain>
    </source>
</reference>
<organism evidence="2 3">
    <name type="scientific">Jaapia argillacea MUCL 33604</name>
    <dbReference type="NCBI Taxonomy" id="933084"/>
    <lineage>
        <taxon>Eukaryota</taxon>
        <taxon>Fungi</taxon>
        <taxon>Dikarya</taxon>
        <taxon>Basidiomycota</taxon>
        <taxon>Agaricomycotina</taxon>
        <taxon>Agaricomycetes</taxon>
        <taxon>Agaricomycetidae</taxon>
        <taxon>Jaapiales</taxon>
        <taxon>Jaapiaceae</taxon>
        <taxon>Jaapia</taxon>
    </lineage>
</organism>
<evidence type="ECO:0000256" key="1">
    <source>
        <dbReference type="SAM" id="MobiDB-lite"/>
    </source>
</evidence>
<proteinExistence type="predicted"/>
<dbReference type="AlphaFoldDB" id="A0A067PDC5"/>
<accession>A0A067PDC5</accession>
<gene>
    <name evidence="2" type="ORF">JAAARDRAFT_494533</name>
</gene>
<evidence type="ECO:0000313" key="2">
    <source>
        <dbReference type="EMBL" id="KDQ51845.1"/>
    </source>
</evidence>